<dbReference type="Proteomes" id="UP001501237">
    <property type="component" value="Unassembled WGS sequence"/>
</dbReference>
<reference evidence="2" key="1">
    <citation type="journal article" date="2019" name="Int. J. Syst. Evol. Microbiol.">
        <title>The Global Catalogue of Microorganisms (GCM) 10K type strain sequencing project: providing services to taxonomists for standard genome sequencing and annotation.</title>
        <authorList>
            <consortium name="The Broad Institute Genomics Platform"/>
            <consortium name="The Broad Institute Genome Sequencing Center for Infectious Disease"/>
            <person name="Wu L."/>
            <person name="Ma J."/>
        </authorList>
    </citation>
    <scope>NUCLEOTIDE SEQUENCE [LARGE SCALE GENOMIC DNA]</scope>
    <source>
        <strain evidence="2">JCM 9377</strain>
    </source>
</reference>
<comment type="caution">
    <text evidence="1">The sequence shown here is derived from an EMBL/GenBank/DDBJ whole genome shotgun (WGS) entry which is preliminary data.</text>
</comment>
<gene>
    <name evidence="1" type="ORF">GCM10010468_32210</name>
</gene>
<accession>A0ABP6Q924</accession>
<dbReference type="RefSeq" id="WP_344828811.1">
    <property type="nucleotide sequence ID" value="NZ_BAAAUV010000007.1"/>
</dbReference>
<name>A0ABP6Q924_9ACTN</name>
<keyword evidence="2" id="KW-1185">Reference proteome</keyword>
<sequence>MDDHPGTVTYLWTTATATVEAFDRTALPRFNHYARSSLIAGIDPALIRITFR</sequence>
<dbReference type="EMBL" id="BAAAUV010000007">
    <property type="protein sequence ID" value="GAA3212700.1"/>
    <property type="molecule type" value="Genomic_DNA"/>
</dbReference>
<evidence type="ECO:0000313" key="1">
    <source>
        <dbReference type="EMBL" id="GAA3212700.1"/>
    </source>
</evidence>
<evidence type="ECO:0000313" key="2">
    <source>
        <dbReference type="Proteomes" id="UP001501237"/>
    </source>
</evidence>
<proteinExistence type="predicted"/>
<protein>
    <submittedName>
        <fullName evidence="1">Uncharacterized protein</fullName>
    </submittedName>
</protein>
<organism evidence="1 2">
    <name type="scientific">Actinocorallia longicatena</name>
    <dbReference type="NCBI Taxonomy" id="111803"/>
    <lineage>
        <taxon>Bacteria</taxon>
        <taxon>Bacillati</taxon>
        <taxon>Actinomycetota</taxon>
        <taxon>Actinomycetes</taxon>
        <taxon>Streptosporangiales</taxon>
        <taxon>Thermomonosporaceae</taxon>
        <taxon>Actinocorallia</taxon>
    </lineage>
</organism>